<reference evidence="1" key="1">
    <citation type="submission" date="2021-04" db="EMBL/GenBank/DDBJ databases">
        <authorList>
            <person name="Hartkoorn R.C."/>
            <person name="Beaudoing E."/>
            <person name="Hot D."/>
        </authorList>
    </citation>
    <scope>NUCLEOTIDE SEQUENCE</scope>
    <source>
        <strain evidence="1">NRRL B-16292</strain>
    </source>
</reference>
<name>A0ABY5WBA2_9ACTN</name>
<proteinExistence type="predicted"/>
<protein>
    <submittedName>
        <fullName evidence="1">Uncharacterized protein</fullName>
    </submittedName>
</protein>
<dbReference type="Proteomes" id="UP001059617">
    <property type="component" value="Chromosome"/>
</dbReference>
<evidence type="ECO:0000313" key="1">
    <source>
        <dbReference type="EMBL" id="UWP86509.1"/>
    </source>
</evidence>
<organism evidence="1 2">
    <name type="scientific">Dactylosporangium fulvum</name>
    <dbReference type="NCBI Taxonomy" id="53359"/>
    <lineage>
        <taxon>Bacteria</taxon>
        <taxon>Bacillati</taxon>
        <taxon>Actinomycetota</taxon>
        <taxon>Actinomycetes</taxon>
        <taxon>Micromonosporales</taxon>
        <taxon>Micromonosporaceae</taxon>
        <taxon>Dactylosporangium</taxon>
    </lineage>
</organism>
<gene>
    <name evidence="1" type="ORF">Dfulv_20610</name>
</gene>
<reference evidence="1" key="2">
    <citation type="submission" date="2022-09" db="EMBL/GenBank/DDBJ databases">
        <title>Biosynthetic gene clusters of Dactylosporangioum fulvum.</title>
        <authorList>
            <person name="Caradec T."/>
        </authorList>
    </citation>
    <scope>NUCLEOTIDE SEQUENCE</scope>
    <source>
        <strain evidence="1">NRRL B-16292</strain>
    </source>
</reference>
<dbReference type="RefSeq" id="WP_259865752.1">
    <property type="nucleotide sequence ID" value="NZ_BAAAST010000003.1"/>
</dbReference>
<dbReference type="EMBL" id="CP073720">
    <property type="protein sequence ID" value="UWP86509.1"/>
    <property type="molecule type" value="Genomic_DNA"/>
</dbReference>
<sequence length="100" mass="10329">MVVPAALRHLRDVAGHTCRTAAGNGHYPPELAVATLADTTAALTELAHQLSPYVGDFRPAAGRHVAAAETALAEARGHLDAARHHVTLLPVENQSVAAAA</sequence>
<keyword evidence="2" id="KW-1185">Reference proteome</keyword>
<accession>A0ABY5WBA2</accession>
<evidence type="ECO:0000313" key="2">
    <source>
        <dbReference type="Proteomes" id="UP001059617"/>
    </source>
</evidence>